<dbReference type="RefSeq" id="WP_067655344.1">
    <property type="nucleotide sequence ID" value="NZ_FQXG01000003.1"/>
</dbReference>
<evidence type="ECO:0000313" key="2">
    <source>
        <dbReference type="Proteomes" id="UP000184268"/>
    </source>
</evidence>
<organism evidence="1 2">
    <name type="scientific">Ferrimonas marina</name>
    <dbReference type="NCBI Taxonomy" id="299255"/>
    <lineage>
        <taxon>Bacteria</taxon>
        <taxon>Pseudomonadati</taxon>
        <taxon>Pseudomonadota</taxon>
        <taxon>Gammaproteobacteria</taxon>
        <taxon>Alteromonadales</taxon>
        <taxon>Ferrimonadaceae</taxon>
        <taxon>Ferrimonas</taxon>
    </lineage>
</organism>
<name>A0A1M5UC95_9GAMM</name>
<dbReference type="AlphaFoldDB" id="A0A1M5UC95"/>
<proteinExistence type="predicted"/>
<keyword evidence="2" id="KW-1185">Reference proteome</keyword>
<protein>
    <submittedName>
        <fullName evidence="1">Uncharacterized protein</fullName>
    </submittedName>
</protein>
<dbReference type="Proteomes" id="UP000184268">
    <property type="component" value="Unassembled WGS sequence"/>
</dbReference>
<reference evidence="1 2" key="1">
    <citation type="submission" date="2016-11" db="EMBL/GenBank/DDBJ databases">
        <authorList>
            <person name="Jaros S."/>
            <person name="Januszkiewicz K."/>
            <person name="Wedrychowicz H."/>
        </authorList>
    </citation>
    <scope>NUCLEOTIDE SEQUENCE [LARGE SCALE GENOMIC DNA]</scope>
    <source>
        <strain evidence="1 2">DSM 16917</strain>
    </source>
</reference>
<accession>A0A1M5UC95</accession>
<evidence type="ECO:0000313" key="1">
    <source>
        <dbReference type="EMBL" id="SHH60644.1"/>
    </source>
</evidence>
<gene>
    <name evidence="1" type="ORF">SAMN02745129_2501</name>
</gene>
<sequence>MSHPNNYGNPLNGSSQSIRIEEDWFEFPKYVYSFTDGQPDTTEVQGMLQANAQRRQWTDEMGQTCTLRSLNQRSLDAIIVGLMAARNDGSLVGMEFTEEGRNAVFKILKDATDLATEYRLRKSLFNARKAVYGLMCDCMTMREKLESFDDPRSQRRIQSLLNRLPDNVRSLLSISDNHRFDATSRVYLAEVNEAIPDVTNLISTLTEQPENQVKASEALTEMAMKLYRIERLENPNRQETTQEIMSSTPENLPDVIEDLKFEHEATYGKPPRNPKLRPRSNGNHTFFTNYIVSLHGGKRVESETGLPERKYSVYYQEGIIEERKANKLKEHSYEQIKARNYLGDVVIRSNQPRLDTFEKTSTLSLSHLELSDLGRSSGHITLIAEALASISMDGSLTILESVDPQFHTLFRNNGAVTSKTNPDQLRWIAPDVEKAAQTHLEHNDVPALSSGR</sequence>
<dbReference type="EMBL" id="FQXG01000003">
    <property type="protein sequence ID" value="SHH60644.1"/>
    <property type="molecule type" value="Genomic_DNA"/>
</dbReference>